<evidence type="ECO:0000256" key="5">
    <source>
        <dbReference type="ARBA" id="ARBA00022723"/>
    </source>
</evidence>
<dbReference type="InterPro" id="IPR015886">
    <property type="entry name" value="H2TH_FPG"/>
</dbReference>
<keyword evidence="6" id="KW-0227">DNA damage</keyword>
<evidence type="ECO:0000259" key="17">
    <source>
        <dbReference type="PROSITE" id="PS51066"/>
    </source>
</evidence>
<comment type="similarity">
    <text evidence="3">Belongs to the FPG family.</text>
</comment>
<dbReference type="Pfam" id="PF01149">
    <property type="entry name" value="Fapy_DNA_glyco"/>
    <property type="match status" value="1"/>
</dbReference>
<evidence type="ECO:0000256" key="11">
    <source>
        <dbReference type="ARBA" id="ARBA00023204"/>
    </source>
</evidence>
<feature type="domain" description="Formamidopyrimidine-DNA glycosylase catalytic" evidence="18">
    <location>
        <begin position="2"/>
        <end position="116"/>
    </location>
</feature>
<dbReference type="AlphaFoldDB" id="A0A955RIW6"/>
<accession>A0A955RIW6</accession>
<dbReference type="PROSITE" id="PS51066">
    <property type="entry name" value="ZF_FPG_2"/>
    <property type="match status" value="1"/>
</dbReference>
<sequence>MPELPEVHTFITQIKPFVLSKTIKSFTVTKEGLRLIAPIDPKLFSKEIIGKQITDITRHGKFIIFHLNDGSRIVAHLRMSGRFIVTDEPFEHKHNRLQLEFEEGGIFNFIDIRRFATFEYINPGDNHKGLSRLGPDALADSFDSKYLSDKLKNRKKNIYSSLMDQSVVAGIGNIYANEILHRALLSPTLPSDQVPLITFPLIVDQTKEVLNMAITHKGTTLIDKSYKDMHGGYGEFNVKLKVYAREDEPCFSCNAPIKKIRIQNRSVYYCPNCQA</sequence>
<proteinExistence type="inferred from homology"/>
<dbReference type="GO" id="GO:0003684">
    <property type="term" value="F:damaged DNA binding"/>
    <property type="evidence" value="ECO:0007669"/>
    <property type="project" value="InterPro"/>
</dbReference>
<dbReference type="Gene3D" id="3.20.190.10">
    <property type="entry name" value="MutM-like, N-terminal"/>
    <property type="match status" value="1"/>
</dbReference>
<dbReference type="InterPro" id="IPR000214">
    <property type="entry name" value="Znf_DNA_glyclase/AP_lyase"/>
</dbReference>
<dbReference type="InterPro" id="IPR012319">
    <property type="entry name" value="FPG_cat"/>
</dbReference>
<dbReference type="NCBIfam" id="TIGR00577">
    <property type="entry name" value="fpg"/>
    <property type="match status" value="1"/>
</dbReference>
<dbReference type="SUPFAM" id="SSF81624">
    <property type="entry name" value="N-terminal domain of MutM-like DNA repair proteins"/>
    <property type="match status" value="1"/>
</dbReference>
<evidence type="ECO:0000256" key="6">
    <source>
        <dbReference type="ARBA" id="ARBA00022763"/>
    </source>
</evidence>
<evidence type="ECO:0000256" key="14">
    <source>
        <dbReference type="ARBA" id="ARBA00023295"/>
    </source>
</evidence>
<keyword evidence="12" id="KW-0456">Lyase</keyword>
<evidence type="ECO:0000256" key="10">
    <source>
        <dbReference type="ARBA" id="ARBA00023125"/>
    </source>
</evidence>
<dbReference type="Proteomes" id="UP000783287">
    <property type="component" value="Unassembled WGS sequence"/>
</dbReference>
<dbReference type="EMBL" id="JAGQLK010000005">
    <property type="protein sequence ID" value="MCA9382814.1"/>
    <property type="molecule type" value="Genomic_DNA"/>
</dbReference>
<evidence type="ECO:0000256" key="4">
    <source>
        <dbReference type="ARBA" id="ARBA00011245"/>
    </source>
</evidence>
<dbReference type="PANTHER" id="PTHR22993:SF9">
    <property type="entry name" value="FORMAMIDOPYRIMIDINE-DNA GLYCOSYLASE"/>
    <property type="match status" value="1"/>
</dbReference>
<dbReference type="NCBIfam" id="NF002211">
    <property type="entry name" value="PRK01103.1"/>
    <property type="match status" value="1"/>
</dbReference>
<dbReference type="GO" id="GO:0006284">
    <property type="term" value="P:base-excision repair"/>
    <property type="evidence" value="ECO:0007669"/>
    <property type="project" value="InterPro"/>
</dbReference>
<dbReference type="InterPro" id="IPR010979">
    <property type="entry name" value="Ribosomal_uS13-like_H2TH"/>
</dbReference>
<evidence type="ECO:0000256" key="16">
    <source>
        <dbReference type="PROSITE-ProRule" id="PRU00391"/>
    </source>
</evidence>
<reference evidence="19" key="1">
    <citation type="submission" date="2020-04" db="EMBL/GenBank/DDBJ databases">
        <authorList>
            <person name="Zhang T."/>
        </authorList>
    </citation>
    <scope>NUCLEOTIDE SEQUENCE</scope>
    <source>
        <strain evidence="19">HKST-UBA14</strain>
    </source>
</reference>
<dbReference type="PROSITE" id="PS01242">
    <property type="entry name" value="ZF_FPG_1"/>
    <property type="match status" value="1"/>
</dbReference>
<evidence type="ECO:0000256" key="12">
    <source>
        <dbReference type="ARBA" id="ARBA00023239"/>
    </source>
</evidence>
<evidence type="ECO:0000256" key="3">
    <source>
        <dbReference type="ARBA" id="ARBA00009409"/>
    </source>
</evidence>
<comment type="catalytic activity">
    <reaction evidence="15">
        <text>2'-deoxyribonucleotide-(2'-deoxyribose 5'-phosphate)-2'-deoxyribonucleotide-DNA = a 3'-end 2'-deoxyribonucleotide-(2,3-dehydro-2,3-deoxyribose 5'-phosphate)-DNA + a 5'-end 5'-phospho-2'-deoxyribonucleoside-DNA + H(+)</text>
        <dbReference type="Rhea" id="RHEA:66592"/>
        <dbReference type="Rhea" id="RHEA-COMP:13180"/>
        <dbReference type="Rhea" id="RHEA-COMP:16897"/>
        <dbReference type="Rhea" id="RHEA-COMP:17067"/>
        <dbReference type="ChEBI" id="CHEBI:15378"/>
        <dbReference type="ChEBI" id="CHEBI:136412"/>
        <dbReference type="ChEBI" id="CHEBI:157695"/>
        <dbReference type="ChEBI" id="CHEBI:167181"/>
        <dbReference type="EC" id="4.2.99.18"/>
    </reaction>
</comment>
<comment type="catalytic activity">
    <reaction evidence="1">
        <text>Hydrolysis of DNA containing ring-opened 7-methylguanine residues, releasing 2,6-diamino-4-hydroxy-5-(N-methyl)formamidopyrimidine.</text>
        <dbReference type="EC" id="3.2.2.23"/>
    </reaction>
</comment>
<dbReference type="CDD" id="cd08966">
    <property type="entry name" value="EcFpg-like_N"/>
    <property type="match status" value="1"/>
</dbReference>
<keyword evidence="10" id="KW-0238">DNA-binding</keyword>
<evidence type="ECO:0000259" key="18">
    <source>
        <dbReference type="PROSITE" id="PS51068"/>
    </source>
</evidence>
<protein>
    <submittedName>
        <fullName evidence="19">DNA-formamidopyrimidine glycosylase</fullName>
        <ecNumber evidence="19">3.2.2.23</ecNumber>
    </submittedName>
</protein>
<keyword evidence="14 19" id="KW-0326">Glycosidase</keyword>
<keyword evidence="7 16" id="KW-0863">Zinc-finger</keyword>
<evidence type="ECO:0000256" key="9">
    <source>
        <dbReference type="ARBA" id="ARBA00022833"/>
    </source>
</evidence>
<dbReference type="SMART" id="SM01232">
    <property type="entry name" value="H2TH"/>
    <property type="match status" value="1"/>
</dbReference>
<dbReference type="SUPFAM" id="SSF57716">
    <property type="entry name" value="Glucocorticoid receptor-like (DNA-binding domain)"/>
    <property type="match status" value="1"/>
</dbReference>
<dbReference type="InterPro" id="IPR035937">
    <property type="entry name" value="FPG_N"/>
</dbReference>
<dbReference type="SMART" id="SM00898">
    <property type="entry name" value="Fapy_DNA_glyco"/>
    <property type="match status" value="1"/>
</dbReference>
<dbReference type="SUPFAM" id="SSF46946">
    <property type="entry name" value="S13-like H2TH domain"/>
    <property type="match status" value="1"/>
</dbReference>
<dbReference type="GO" id="GO:0008270">
    <property type="term" value="F:zinc ion binding"/>
    <property type="evidence" value="ECO:0007669"/>
    <property type="project" value="UniProtKB-KW"/>
</dbReference>
<evidence type="ECO:0000313" key="19">
    <source>
        <dbReference type="EMBL" id="MCA9382814.1"/>
    </source>
</evidence>
<evidence type="ECO:0000313" key="20">
    <source>
        <dbReference type="Proteomes" id="UP000783287"/>
    </source>
</evidence>
<dbReference type="FunFam" id="1.10.8.50:FF:000003">
    <property type="entry name" value="Formamidopyrimidine-DNA glycosylase"/>
    <property type="match status" value="1"/>
</dbReference>
<keyword evidence="9" id="KW-0862">Zinc</keyword>
<feature type="domain" description="FPG-type" evidence="17">
    <location>
        <begin position="241"/>
        <end position="275"/>
    </location>
</feature>
<reference evidence="19" key="2">
    <citation type="journal article" date="2021" name="Microbiome">
        <title>Successional dynamics and alternative stable states in a saline activated sludge microbial community over 9 years.</title>
        <authorList>
            <person name="Wang Y."/>
            <person name="Ye J."/>
            <person name="Ju F."/>
            <person name="Liu L."/>
            <person name="Boyd J.A."/>
            <person name="Deng Y."/>
            <person name="Parks D.H."/>
            <person name="Jiang X."/>
            <person name="Yin X."/>
            <person name="Woodcroft B.J."/>
            <person name="Tyson G.W."/>
            <person name="Hugenholtz P."/>
            <person name="Polz M.F."/>
            <person name="Zhang T."/>
        </authorList>
    </citation>
    <scope>NUCLEOTIDE SEQUENCE</scope>
    <source>
        <strain evidence="19">HKST-UBA14</strain>
    </source>
</reference>
<comment type="subunit">
    <text evidence="4">Monomer.</text>
</comment>
<evidence type="ECO:0000256" key="1">
    <source>
        <dbReference type="ARBA" id="ARBA00001668"/>
    </source>
</evidence>
<comment type="caution">
    <text evidence="19">The sequence shown here is derived from an EMBL/GenBank/DDBJ whole genome shotgun (WGS) entry which is preliminary data.</text>
</comment>
<dbReference type="EC" id="3.2.2.23" evidence="19"/>
<dbReference type="GO" id="GO:0034039">
    <property type="term" value="F:8-oxo-7,8-dihydroguanine DNA N-glycosylase activity"/>
    <property type="evidence" value="ECO:0007669"/>
    <property type="project" value="TreeGrafter"/>
</dbReference>
<evidence type="ECO:0000256" key="2">
    <source>
        <dbReference type="ARBA" id="ARBA00001947"/>
    </source>
</evidence>
<evidence type="ECO:0000256" key="8">
    <source>
        <dbReference type="ARBA" id="ARBA00022801"/>
    </source>
</evidence>
<comment type="cofactor">
    <cofactor evidence="2">
        <name>Zn(2+)</name>
        <dbReference type="ChEBI" id="CHEBI:29105"/>
    </cofactor>
</comment>
<evidence type="ECO:0000256" key="13">
    <source>
        <dbReference type="ARBA" id="ARBA00023268"/>
    </source>
</evidence>
<evidence type="ECO:0000256" key="15">
    <source>
        <dbReference type="ARBA" id="ARBA00044632"/>
    </source>
</evidence>
<keyword evidence="13" id="KW-0511">Multifunctional enzyme</keyword>
<dbReference type="GO" id="GO:0140078">
    <property type="term" value="F:class I DNA-(apurinic or apyrimidinic site) endonuclease activity"/>
    <property type="evidence" value="ECO:0007669"/>
    <property type="project" value="UniProtKB-EC"/>
</dbReference>
<keyword evidence="8 19" id="KW-0378">Hydrolase</keyword>
<gene>
    <name evidence="19" type="primary">mutM</name>
    <name evidence="19" type="ORF">KC909_00450</name>
</gene>
<evidence type="ECO:0000256" key="7">
    <source>
        <dbReference type="ARBA" id="ARBA00022771"/>
    </source>
</evidence>
<dbReference type="Gene3D" id="1.10.8.50">
    <property type="match status" value="1"/>
</dbReference>
<dbReference type="InterPro" id="IPR015887">
    <property type="entry name" value="DNA_glyclase_Znf_dom_DNA_BS"/>
</dbReference>
<organism evidence="19 20">
    <name type="scientific">Candidatus Dojkabacteria bacterium</name>
    <dbReference type="NCBI Taxonomy" id="2099670"/>
    <lineage>
        <taxon>Bacteria</taxon>
        <taxon>Candidatus Dojkabacteria</taxon>
    </lineage>
</organism>
<dbReference type="Pfam" id="PF06831">
    <property type="entry name" value="H2TH"/>
    <property type="match status" value="1"/>
</dbReference>
<keyword evidence="11" id="KW-0234">DNA repair</keyword>
<dbReference type="PROSITE" id="PS51068">
    <property type="entry name" value="FPG_CAT"/>
    <property type="match status" value="1"/>
</dbReference>
<name>A0A955RIW6_9BACT</name>
<dbReference type="PANTHER" id="PTHR22993">
    <property type="entry name" value="FORMAMIDOPYRIMIDINE-DNA GLYCOSYLASE"/>
    <property type="match status" value="1"/>
</dbReference>
<dbReference type="InterPro" id="IPR020629">
    <property type="entry name" value="FPG_Glyclase"/>
</dbReference>
<keyword evidence="5" id="KW-0479">Metal-binding</keyword>